<protein>
    <submittedName>
        <fullName evidence="1">Uncharacterized protein</fullName>
    </submittedName>
</protein>
<name>A0ABD1MLZ5_9FABA</name>
<dbReference type="Proteomes" id="UP001603857">
    <property type="component" value="Unassembled WGS sequence"/>
</dbReference>
<gene>
    <name evidence="1" type="ORF">Fmac_011279</name>
</gene>
<dbReference type="PANTHER" id="PTHR45496:SF15">
    <property type="entry name" value="CHAPERONE DNAJ-DOMAIN PROTEIN"/>
    <property type="match status" value="1"/>
</dbReference>
<evidence type="ECO:0000313" key="2">
    <source>
        <dbReference type="Proteomes" id="UP001603857"/>
    </source>
</evidence>
<organism evidence="1 2">
    <name type="scientific">Flemingia macrophylla</name>
    <dbReference type="NCBI Taxonomy" id="520843"/>
    <lineage>
        <taxon>Eukaryota</taxon>
        <taxon>Viridiplantae</taxon>
        <taxon>Streptophyta</taxon>
        <taxon>Embryophyta</taxon>
        <taxon>Tracheophyta</taxon>
        <taxon>Spermatophyta</taxon>
        <taxon>Magnoliopsida</taxon>
        <taxon>eudicotyledons</taxon>
        <taxon>Gunneridae</taxon>
        <taxon>Pentapetalae</taxon>
        <taxon>rosids</taxon>
        <taxon>fabids</taxon>
        <taxon>Fabales</taxon>
        <taxon>Fabaceae</taxon>
        <taxon>Papilionoideae</taxon>
        <taxon>50 kb inversion clade</taxon>
        <taxon>NPAAA clade</taxon>
        <taxon>indigoferoid/millettioid clade</taxon>
        <taxon>Phaseoleae</taxon>
        <taxon>Flemingia</taxon>
    </lineage>
</organism>
<keyword evidence="2" id="KW-1185">Reference proteome</keyword>
<evidence type="ECO:0000313" key="1">
    <source>
        <dbReference type="EMBL" id="KAL2336833.1"/>
    </source>
</evidence>
<sequence length="134" mass="15229">MLSHPEGRALHDLHLHRTAAAAVTFWTACPHCWNLFEYPKSNHDCALHCQVCAKSFRGESVMLPLKLGDAVVEGEQLRQYYSCEANVPEMCYELPVPDIQVEVSLSHGLRLELNTIIKLMRRRKADDESLIKKG</sequence>
<proteinExistence type="predicted"/>
<dbReference type="AlphaFoldDB" id="A0ABD1MLZ5"/>
<reference evidence="1 2" key="1">
    <citation type="submission" date="2024-08" db="EMBL/GenBank/DDBJ databases">
        <title>Insights into the chromosomal genome structure of Flemingia macrophylla.</title>
        <authorList>
            <person name="Ding Y."/>
            <person name="Zhao Y."/>
            <person name="Bi W."/>
            <person name="Wu M."/>
            <person name="Zhao G."/>
            <person name="Gong Y."/>
            <person name="Li W."/>
            <person name="Zhang P."/>
        </authorList>
    </citation>
    <scope>NUCLEOTIDE SEQUENCE [LARGE SCALE GENOMIC DNA]</scope>
    <source>
        <strain evidence="1">DYQJB</strain>
        <tissue evidence="1">Leaf</tissue>
    </source>
</reference>
<comment type="caution">
    <text evidence="1">The sequence shown here is derived from an EMBL/GenBank/DDBJ whole genome shotgun (WGS) entry which is preliminary data.</text>
</comment>
<accession>A0ABD1MLZ5</accession>
<dbReference type="InterPro" id="IPR053052">
    <property type="entry name" value="Imprinting_Balance_Reg"/>
</dbReference>
<dbReference type="PANTHER" id="PTHR45496">
    <property type="entry name" value="CHAPERONE DNAJ-DOMAIN SUPERFAMILY PROTEIN"/>
    <property type="match status" value="1"/>
</dbReference>
<dbReference type="EMBL" id="JBGMDY010000004">
    <property type="protein sequence ID" value="KAL2336833.1"/>
    <property type="molecule type" value="Genomic_DNA"/>
</dbReference>